<evidence type="ECO:0000313" key="9">
    <source>
        <dbReference type="Proteomes" id="UP000249390"/>
    </source>
</evidence>
<name>A0A328DSH8_9ASTE</name>
<feature type="region of interest" description="Disordered" evidence="6">
    <location>
        <begin position="1"/>
        <end position="26"/>
    </location>
</feature>
<evidence type="ECO:0000256" key="5">
    <source>
        <dbReference type="ARBA" id="ARBA00024045"/>
    </source>
</evidence>
<dbReference type="PANTHER" id="PTHR45868">
    <property type="entry name" value="HEAVY METAL-ASSOCIATED ISOPRENYLATED PLANT PROTEIN 33-RELATED"/>
    <property type="match status" value="1"/>
</dbReference>
<feature type="region of interest" description="Disordered" evidence="6">
    <location>
        <begin position="314"/>
        <end position="336"/>
    </location>
</feature>
<feature type="compositionally biased region" description="Acidic residues" evidence="6">
    <location>
        <begin position="108"/>
        <end position="124"/>
    </location>
</feature>
<keyword evidence="9" id="KW-1185">Reference proteome</keyword>
<evidence type="ECO:0000256" key="4">
    <source>
        <dbReference type="ARBA" id="ARBA00023289"/>
    </source>
</evidence>
<evidence type="ECO:0000256" key="6">
    <source>
        <dbReference type="SAM" id="MobiDB-lite"/>
    </source>
</evidence>
<accession>A0A328DSH8</accession>
<sequence length="425" mass="46398">MAASSSEAPPPPDEQQQQPPSQSPLPYKTWVLKVPIHCQACKRKVKKVLHTVDGVYITEIDEREHKVTVTGNVEADALIKKLLRSGKTADLWPPPENDKKSKNRKNGDEEEEEEDDAGSEEDREEDKQPPAPAHQKAAAGGGATAVRFHLPPHPAPPGDGPDKKKKKNKKKKKKNKKHDDAAAPPCDGGAPANTGNEAWMVGPPYYPHMYPPPSYYHPLPPPQQQTAYVVSYNNNNAATHPGGGTAAAHYLAPPTYYTRAEVRAMRCRPLDSFEIVEGGILDEETRLVWLENCSNDEERHEKGNDEVAKAPAEQLGAGRSHGHSHSSTDDKTGQTKGTIARGIHICSASLSILSTYISKPVVTANVTKRDIGRTNNVKTIQLGDAHPDPSFDAPVDFDGDPSSTNLLVQNEGMYTFQCGDYHCGR</sequence>
<dbReference type="PANTHER" id="PTHR45868:SF80">
    <property type="entry name" value="F15K9.8-RELATED"/>
    <property type="match status" value="1"/>
</dbReference>
<organism evidence="8 9">
    <name type="scientific">Cuscuta australis</name>
    <dbReference type="NCBI Taxonomy" id="267555"/>
    <lineage>
        <taxon>Eukaryota</taxon>
        <taxon>Viridiplantae</taxon>
        <taxon>Streptophyta</taxon>
        <taxon>Embryophyta</taxon>
        <taxon>Tracheophyta</taxon>
        <taxon>Spermatophyta</taxon>
        <taxon>Magnoliopsida</taxon>
        <taxon>eudicotyledons</taxon>
        <taxon>Gunneridae</taxon>
        <taxon>Pentapetalae</taxon>
        <taxon>asterids</taxon>
        <taxon>lamiids</taxon>
        <taxon>Solanales</taxon>
        <taxon>Convolvulaceae</taxon>
        <taxon>Cuscuteae</taxon>
        <taxon>Cuscuta</taxon>
        <taxon>Cuscuta subgen. Grammica</taxon>
        <taxon>Cuscuta sect. Cleistogrammica</taxon>
    </lineage>
</organism>
<evidence type="ECO:0000256" key="1">
    <source>
        <dbReference type="ARBA" id="ARBA00004170"/>
    </source>
</evidence>
<comment type="caution">
    <text evidence="8">The sequence shown here is derived from an EMBL/GenBank/DDBJ whole genome shotgun (WGS) entry which is preliminary data.</text>
</comment>
<dbReference type="EMBL" id="NQVE01000098">
    <property type="protein sequence ID" value="RAL48240.1"/>
    <property type="molecule type" value="Genomic_DNA"/>
</dbReference>
<comment type="subcellular location">
    <subcellularLocation>
        <location evidence="1">Membrane</location>
        <topology evidence="1">Peripheral membrane protein</topology>
    </subcellularLocation>
</comment>
<feature type="region of interest" description="Disordered" evidence="6">
    <location>
        <begin position="86"/>
        <end position="192"/>
    </location>
</feature>
<dbReference type="SUPFAM" id="SSF55008">
    <property type="entry name" value="HMA, heavy metal-associated domain"/>
    <property type="match status" value="1"/>
</dbReference>
<feature type="compositionally biased region" description="Low complexity" evidence="6">
    <location>
        <begin position="182"/>
        <end position="192"/>
    </location>
</feature>
<proteinExistence type="inferred from homology"/>
<keyword evidence="3" id="KW-0479">Metal-binding</keyword>
<dbReference type="GO" id="GO:0009626">
    <property type="term" value="P:plant-type hypersensitive response"/>
    <property type="evidence" value="ECO:0007669"/>
    <property type="project" value="UniProtKB-KW"/>
</dbReference>
<dbReference type="InterPro" id="IPR036163">
    <property type="entry name" value="HMA_dom_sf"/>
</dbReference>
<dbReference type="InterPro" id="IPR006121">
    <property type="entry name" value="HMA_dom"/>
</dbReference>
<keyword evidence="4" id="KW-0636">Prenylation</keyword>
<dbReference type="GO" id="GO:0016020">
    <property type="term" value="C:membrane"/>
    <property type="evidence" value="ECO:0007669"/>
    <property type="project" value="UniProtKB-SubCell"/>
</dbReference>
<evidence type="ECO:0000256" key="3">
    <source>
        <dbReference type="ARBA" id="ARBA00022723"/>
    </source>
</evidence>
<feature type="compositionally biased region" description="Basic residues" evidence="6">
    <location>
        <begin position="163"/>
        <end position="176"/>
    </location>
</feature>
<dbReference type="Gene3D" id="3.30.70.100">
    <property type="match status" value="1"/>
</dbReference>
<reference evidence="8 9" key="1">
    <citation type="submission" date="2018-06" db="EMBL/GenBank/DDBJ databases">
        <title>The Genome of Cuscuta australis (Dodder) Provides Insight into the Evolution of Plant Parasitism.</title>
        <authorList>
            <person name="Liu H."/>
        </authorList>
    </citation>
    <scope>NUCLEOTIDE SEQUENCE [LARGE SCALE GENOMIC DNA]</scope>
    <source>
        <strain evidence="9">cv. Yunnan</strain>
        <tissue evidence="8">Vines</tissue>
    </source>
</reference>
<evidence type="ECO:0000259" key="7">
    <source>
        <dbReference type="PROSITE" id="PS50846"/>
    </source>
</evidence>
<comment type="similarity">
    <text evidence="5">Belongs to the HIPP family.</text>
</comment>
<keyword evidence="4" id="KW-0449">Lipoprotein</keyword>
<dbReference type="GO" id="GO:0046872">
    <property type="term" value="F:metal ion binding"/>
    <property type="evidence" value="ECO:0007669"/>
    <property type="project" value="UniProtKB-KW"/>
</dbReference>
<keyword evidence="2" id="KW-0488">Methylation</keyword>
<feature type="domain" description="HMA" evidence="7">
    <location>
        <begin position="27"/>
        <end position="90"/>
    </location>
</feature>
<dbReference type="CDD" id="cd00371">
    <property type="entry name" value="HMA"/>
    <property type="match status" value="1"/>
</dbReference>
<evidence type="ECO:0000256" key="2">
    <source>
        <dbReference type="ARBA" id="ARBA00022481"/>
    </source>
</evidence>
<evidence type="ECO:0000313" key="8">
    <source>
        <dbReference type="EMBL" id="RAL48240.1"/>
    </source>
</evidence>
<gene>
    <name evidence="8" type="ORF">DM860_005664</name>
</gene>
<dbReference type="AlphaFoldDB" id="A0A328DSH8"/>
<protein>
    <recommendedName>
        <fullName evidence="7">HMA domain-containing protein</fullName>
    </recommendedName>
</protein>
<dbReference type="Proteomes" id="UP000249390">
    <property type="component" value="Unassembled WGS sequence"/>
</dbReference>
<dbReference type="Pfam" id="PF00403">
    <property type="entry name" value="HMA"/>
    <property type="match status" value="1"/>
</dbReference>
<dbReference type="PROSITE" id="PS50846">
    <property type="entry name" value="HMA_2"/>
    <property type="match status" value="1"/>
</dbReference>